<dbReference type="PROSITE" id="PS51257">
    <property type="entry name" value="PROKAR_LIPOPROTEIN"/>
    <property type="match status" value="1"/>
</dbReference>
<accession>A0A5J4R7U2</accession>
<name>A0A5J4R7U2_9ZZZZ</name>
<reference evidence="1" key="1">
    <citation type="submission" date="2019-03" db="EMBL/GenBank/DDBJ databases">
        <title>Single cell metagenomics reveals metabolic interactions within the superorganism composed of flagellate Streblomastix strix and complex community of Bacteroidetes bacteria on its surface.</title>
        <authorList>
            <person name="Treitli S.C."/>
            <person name="Kolisko M."/>
            <person name="Husnik F."/>
            <person name="Keeling P."/>
            <person name="Hampl V."/>
        </authorList>
    </citation>
    <scope>NUCLEOTIDE SEQUENCE</scope>
    <source>
        <strain evidence="1">STM</strain>
    </source>
</reference>
<comment type="caution">
    <text evidence="1">The sequence shown here is derived from an EMBL/GenBank/DDBJ whole genome shotgun (WGS) entry which is preliminary data.</text>
</comment>
<sequence length="41" mass="4485">MKIFPFWHLMRKPCCMGLVVVFLSISVQTAVACTAAVISGK</sequence>
<gene>
    <name evidence="1" type="ORF">EZS27_021809</name>
</gene>
<protein>
    <submittedName>
        <fullName evidence="1">Uncharacterized protein</fullName>
    </submittedName>
</protein>
<dbReference type="EMBL" id="SNRY01001657">
    <property type="protein sequence ID" value="KAA6329384.1"/>
    <property type="molecule type" value="Genomic_DNA"/>
</dbReference>
<evidence type="ECO:0000313" key="1">
    <source>
        <dbReference type="EMBL" id="KAA6329384.1"/>
    </source>
</evidence>
<organism evidence="1">
    <name type="scientific">termite gut metagenome</name>
    <dbReference type="NCBI Taxonomy" id="433724"/>
    <lineage>
        <taxon>unclassified sequences</taxon>
        <taxon>metagenomes</taxon>
        <taxon>organismal metagenomes</taxon>
    </lineage>
</organism>
<proteinExistence type="predicted"/>
<dbReference type="AlphaFoldDB" id="A0A5J4R7U2"/>